<evidence type="ECO:0000313" key="5">
    <source>
        <dbReference type="Proteomes" id="UP000000749"/>
    </source>
</evidence>
<dbReference type="NCBIfam" id="NF007644">
    <property type="entry name" value="PRK10314.1"/>
    <property type="match status" value="1"/>
</dbReference>
<dbReference type="FunFam" id="3.40.630.30:FF:000035">
    <property type="entry name" value="GNAT family N-acetyltransferase"/>
    <property type="match status" value="1"/>
</dbReference>
<protein>
    <recommendedName>
        <fullName evidence="2">Protein ElaA</fullName>
    </recommendedName>
</protein>
<dbReference type="Proteomes" id="UP000000749">
    <property type="component" value="Chromosome"/>
</dbReference>
<reference evidence="5" key="1">
    <citation type="journal article" date="2009" name="PLoS Genet.">
        <title>Organised genome dynamics in the Escherichia coli species results in highly diverse adaptive paths.</title>
        <authorList>
            <person name="Touchon M."/>
            <person name="Hoede C."/>
            <person name="Tenaillon O."/>
            <person name="Barbe V."/>
            <person name="Baeriswyl S."/>
            <person name="Bidet P."/>
            <person name="Bingen E."/>
            <person name="Bonacorsi S."/>
            <person name="Bouchier C."/>
            <person name="Bouvet O."/>
            <person name="Calteau A."/>
            <person name="Chiapello H."/>
            <person name="Clermont O."/>
            <person name="Cruveiller S."/>
            <person name="Danchin A."/>
            <person name="Diard M."/>
            <person name="Dossat C."/>
            <person name="Karoui M.E."/>
            <person name="Frapy E."/>
            <person name="Garry L."/>
            <person name="Ghigo J.M."/>
            <person name="Gilles A.M."/>
            <person name="Johnson J."/>
            <person name="Le Bouguenec C."/>
            <person name="Lescat M."/>
            <person name="Mangenot S."/>
            <person name="Martinez-Jehanne V."/>
            <person name="Matic I."/>
            <person name="Nassif X."/>
            <person name="Oztas S."/>
            <person name="Petit M.A."/>
            <person name="Pichon C."/>
            <person name="Rouy Z."/>
            <person name="Ruf C.S."/>
            <person name="Schneider D."/>
            <person name="Tourret J."/>
            <person name="Vacherie B."/>
            <person name="Vallenet D."/>
            <person name="Medigue C."/>
            <person name="Rocha E.P.C."/>
            <person name="Denamur E."/>
        </authorList>
    </citation>
    <scope>NUCLEOTIDE SEQUENCE [LARGE SCALE GENOMIC DNA]</scope>
    <source>
        <strain evidence="5">IAI39 / ExPEC</strain>
    </source>
</reference>
<evidence type="ECO:0000256" key="1">
    <source>
        <dbReference type="ARBA" id="ARBA00009623"/>
    </source>
</evidence>
<evidence type="ECO:0000259" key="3">
    <source>
        <dbReference type="PROSITE" id="PS51186"/>
    </source>
</evidence>
<feature type="domain" description="N-acetyltransferase" evidence="3">
    <location>
        <begin position="7"/>
        <end position="151"/>
    </location>
</feature>
<keyword evidence="4" id="KW-0012">Acyltransferase</keyword>
<gene>
    <name evidence="4" type="primary">elaA</name>
    <name evidence="4" type="ordered locus">ECIAI39_2415</name>
</gene>
<organism evidence="4 5">
    <name type="scientific">Escherichia coli O7:K1 (strain IAI39 / ExPEC)</name>
    <dbReference type="NCBI Taxonomy" id="585057"/>
    <lineage>
        <taxon>Bacteria</taxon>
        <taxon>Pseudomonadati</taxon>
        <taxon>Pseudomonadota</taxon>
        <taxon>Gammaproteobacteria</taxon>
        <taxon>Enterobacterales</taxon>
        <taxon>Enterobacteriaceae</taxon>
        <taxon>Escherichia</taxon>
    </lineage>
</organism>
<dbReference type="KEGG" id="ect:ECIAI39_2415"/>
<dbReference type="PATRIC" id="fig|585057.6.peg.2517"/>
<dbReference type="InterPro" id="IPR016181">
    <property type="entry name" value="Acyl_CoA_acyltransferase"/>
</dbReference>
<dbReference type="CDD" id="cd04301">
    <property type="entry name" value="NAT_SF"/>
    <property type="match status" value="1"/>
</dbReference>
<keyword evidence="4" id="KW-0808">Transferase</keyword>
<dbReference type="AlphaFoldDB" id="A0A0H3MIR4"/>
<dbReference type="SUPFAM" id="SSF55729">
    <property type="entry name" value="Acyl-CoA N-acyltransferases (Nat)"/>
    <property type="match status" value="1"/>
</dbReference>
<sequence length="155" mass="17805">MIEWQDLHHSELSVFQLYALLQLRCAVIVVEQNCPYQDIDGDDLTGDNRHILGWKNDELVAYARILKSDDDLEPVVIGRVIVSEALRGEKVGQQLMSKTLETCAHHWPDKPVYLGAQAHLQNFYQSFGFIPVTEVYEEDGIPHIGMAREVFRRNQ</sequence>
<dbReference type="Pfam" id="PF13673">
    <property type="entry name" value="Acetyltransf_10"/>
    <property type="match status" value="1"/>
</dbReference>
<dbReference type="EMBL" id="CU928164">
    <property type="protein sequence ID" value="CAR18541.1"/>
    <property type="molecule type" value="Genomic_DNA"/>
</dbReference>
<proteinExistence type="inferred from homology"/>
<name>A0A0H3MIR4_ECO7I</name>
<dbReference type="InterPro" id="IPR000182">
    <property type="entry name" value="GNAT_dom"/>
</dbReference>
<dbReference type="Gene3D" id="3.40.630.30">
    <property type="match status" value="1"/>
</dbReference>
<dbReference type="RefSeq" id="WP_000574079.1">
    <property type="nucleotide sequence ID" value="NC_011750.1"/>
</dbReference>
<dbReference type="GO" id="GO:0016747">
    <property type="term" value="F:acyltransferase activity, transferring groups other than amino-acyl groups"/>
    <property type="evidence" value="ECO:0007669"/>
    <property type="project" value="InterPro"/>
</dbReference>
<dbReference type="HOGENOM" id="CLU_056607_3_1_6"/>
<accession>A0A0H3MIR4</accession>
<evidence type="ECO:0000313" key="4">
    <source>
        <dbReference type="EMBL" id="CAR18541.1"/>
    </source>
</evidence>
<comment type="similarity">
    <text evidence="1">Belongs to the UPF0039 (ElaA) family.</text>
</comment>
<dbReference type="STRING" id="585057.ECIAI39_2415"/>
<evidence type="ECO:0000256" key="2">
    <source>
        <dbReference type="ARBA" id="ARBA00072224"/>
    </source>
</evidence>
<dbReference type="PROSITE" id="PS51186">
    <property type="entry name" value="GNAT"/>
    <property type="match status" value="1"/>
</dbReference>